<dbReference type="Proteomes" id="UP001153331">
    <property type="component" value="Unassembled WGS sequence"/>
</dbReference>
<accession>A0ACC2IU07</accession>
<proteinExistence type="predicted"/>
<evidence type="ECO:0000313" key="2">
    <source>
        <dbReference type="Proteomes" id="UP001153331"/>
    </source>
</evidence>
<comment type="caution">
    <text evidence="1">The sequence shown here is derived from an EMBL/GenBank/DDBJ whole genome shotgun (WGS) entry which is preliminary data.</text>
</comment>
<name>A0ACC2IU07_9PLEO</name>
<protein>
    <submittedName>
        <fullName evidence="1">Uncharacterized protein</fullName>
    </submittedName>
</protein>
<sequence length="215" mass="24682">MTPTFSEKIKIDDDDDENNELRNALAESDYAKYRNLSIVKLKASVEQEWHQELKRKQWEIAYLNPYWGNETLLVESDLQLWVAFHDLSVRGDDCIHFRVIVPQAPDESFARIPINIREIQELGPNPSIVACTPGGQWSSNTTNDVQLQRFVKASQTPNTDSITLALFGENQEIEGAKKKRPQDEDDQSKDTTKEPLPKRKTKRLRNASRNKGRSS</sequence>
<gene>
    <name evidence="1" type="ORF">OPT61_g368</name>
</gene>
<evidence type="ECO:0000313" key="1">
    <source>
        <dbReference type="EMBL" id="KAJ8118680.1"/>
    </source>
</evidence>
<organism evidence="1 2">
    <name type="scientific">Boeremia exigua</name>
    <dbReference type="NCBI Taxonomy" id="749465"/>
    <lineage>
        <taxon>Eukaryota</taxon>
        <taxon>Fungi</taxon>
        <taxon>Dikarya</taxon>
        <taxon>Ascomycota</taxon>
        <taxon>Pezizomycotina</taxon>
        <taxon>Dothideomycetes</taxon>
        <taxon>Pleosporomycetidae</taxon>
        <taxon>Pleosporales</taxon>
        <taxon>Pleosporineae</taxon>
        <taxon>Didymellaceae</taxon>
        <taxon>Boeremia</taxon>
    </lineage>
</organism>
<reference evidence="1" key="1">
    <citation type="submission" date="2022-11" db="EMBL/GenBank/DDBJ databases">
        <title>Genome Sequence of Boeremia exigua.</title>
        <authorList>
            <person name="Buettner E."/>
        </authorList>
    </citation>
    <scope>NUCLEOTIDE SEQUENCE</scope>
    <source>
        <strain evidence="1">CU02</strain>
    </source>
</reference>
<keyword evidence="2" id="KW-1185">Reference proteome</keyword>
<dbReference type="EMBL" id="JAPHNI010000012">
    <property type="protein sequence ID" value="KAJ8118680.1"/>
    <property type="molecule type" value="Genomic_DNA"/>
</dbReference>